<dbReference type="Proteomes" id="UP000001025">
    <property type="component" value="Chromosome"/>
</dbReference>
<evidence type="ECO:0000313" key="8">
    <source>
        <dbReference type="EMBL" id="CAD73148.1"/>
    </source>
</evidence>
<dbReference type="InterPro" id="IPR036388">
    <property type="entry name" value="WH-like_DNA-bd_sf"/>
</dbReference>
<dbReference type="PANTHER" id="PTHR44688:SF16">
    <property type="entry name" value="DNA-BINDING TRANSCRIPTIONAL ACTIVATOR DEVR_DOSR"/>
    <property type="match status" value="1"/>
</dbReference>
<evidence type="ECO:0000259" key="5">
    <source>
        <dbReference type="PROSITE" id="PS50043"/>
    </source>
</evidence>
<keyword evidence="9" id="KW-1185">Reference proteome</keyword>
<dbReference type="EMBL" id="BX294138">
    <property type="protein sequence ID" value="CAD73148.1"/>
    <property type="molecule type" value="Genomic_DNA"/>
</dbReference>
<dbReference type="PROSITE" id="PS50043">
    <property type="entry name" value="HTH_LUXR_2"/>
    <property type="match status" value="1"/>
</dbReference>
<dbReference type="InParanoid" id="Q7UUD3"/>
<accession>Q7UUD3</accession>
<dbReference type="InterPro" id="IPR001610">
    <property type="entry name" value="PAC"/>
</dbReference>
<evidence type="ECO:0000256" key="3">
    <source>
        <dbReference type="ARBA" id="ARBA00023163"/>
    </source>
</evidence>
<evidence type="ECO:0000256" key="4">
    <source>
        <dbReference type="SAM" id="Coils"/>
    </source>
</evidence>
<keyword evidence="3" id="KW-0804">Transcription</keyword>
<dbReference type="Pfam" id="PF13426">
    <property type="entry name" value="PAS_9"/>
    <property type="match status" value="1"/>
</dbReference>
<sequence>MMTSNSKDSNRAKSDQRIDVAHQSVANLGSALDVFEIGFVRLETATTVVQDINRTLSRMIGREGSDLIQKPLAQWVDQDHRPGFVDLVESLRQNSSRCVVGEFPMLNNNSTTVWLRYTFVANQVGDQQSDVVNATAIDVSQAKNTEEELRLANDRFDSAQANSRVGSWEWVEGERVAWWSKQLYELHNMDPSLGPATFEEFIELVDPKDREKIYEVNRPPFIEGDVRRFEFSSNPKFGPRRYFAATVWLTRVNGKMVRRGTTQDITKPVELRSALQKSEEQYREMVVTNAEGNAILNLDGKILQADRKFASILGQEVDDITGLNLCQLAEAASAKLIEDRMLHRNKSEAHEVRLTHKDGHLVWLLLTCSSLFNDSDQFIGIQVRAVDITHRKHVETLTKLAAEAKEKLKRLTIRERQVLEQIVEGRMNKVIANRLEISEKTVERHRSNLMKKLDAQSVAELVKLSMTAEIMTAS</sequence>
<dbReference type="Pfam" id="PF00196">
    <property type="entry name" value="GerE"/>
    <property type="match status" value="1"/>
</dbReference>
<dbReference type="SMART" id="SM00086">
    <property type="entry name" value="PAC"/>
    <property type="match status" value="2"/>
</dbReference>
<dbReference type="InterPro" id="IPR000014">
    <property type="entry name" value="PAS"/>
</dbReference>
<dbReference type="Pfam" id="PF00989">
    <property type="entry name" value="PAS"/>
    <property type="match status" value="1"/>
</dbReference>
<protein>
    <submittedName>
        <fullName evidence="8">Probable transcriptional regulatory protein fixJ</fullName>
    </submittedName>
</protein>
<dbReference type="InterPro" id="IPR016032">
    <property type="entry name" value="Sig_transdc_resp-reg_C-effctor"/>
</dbReference>
<dbReference type="STRING" id="243090.RB3363"/>
<dbReference type="InterPro" id="IPR000792">
    <property type="entry name" value="Tscrpt_reg_LuxR_C"/>
</dbReference>
<feature type="domain" description="PAC" evidence="7">
    <location>
        <begin position="348"/>
        <end position="400"/>
    </location>
</feature>
<proteinExistence type="predicted"/>
<gene>
    <name evidence="8" type="ordered locus">RB3363</name>
</gene>
<dbReference type="eggNOG" id="COG2202">
    <property type="taxonomic scope" value="Bacteria"/>
</dbReference>
<dbReference type="KEGG" id="rba:RB3363"/>
<evidence type="ECO:0000313" key="9">
    <source>
        <dbReference type="Proteomes" id="UP000001025"/>
    </source>
</evidence>
<dbReference type="GO" id="GO:0003677">
    <property type="term" value="F:DNA binding"/>
    <property type="evidence" value="ECO:0007669"/>
    <property type="project" value="UniProtKB-KW"/>
</dbReference>
<dbReference type="PRINTS" id="PR00038">
    <property type="entry name" value="HTHLUXR"/>
</dbReference>
<dbReference type="OrthoDB" id="244316at2"/>
<dbReference type="PROSITE" id="PS50112">
    <property type="entry name" value="PAS"/>
    <property type="match status" value="1"/>
</dbReference>
<feature type="coiled-coil region" evidence="4">
    <location>
        <begin position="394"/>
        <end position="421"/>
    </location>
</feature>
<dbReference type="InterPro" id="IPR000700">
    <property type="entry name" value="PAS-assoc_C"/>
</dbReference>
<dbReference type="PROSITE" id="PS50113">
    <property type="entry name" value="PAC"/>
    <property type="match status" value="1"/>
</dbReference>
<dbReference type="NCBIfam" id="TIGR00229">
    <property type="entry name" value="sensory_box"/>
    <property type="match status" value="1"/>
</dbReference>
<dbReference type="CDD" id="cd06170">
    <property type="entry name" value="LuxR_C_like"/>
    <property type="match status" value="1"/>
</dbReference>
<dbReference type="SMART" id="SM00091">
    <property type="entry name" value="PAS"/>
    <property type="match status" value="2"/>
</dbReference>
<dbReference type="AlphaFoldDB" id="Q7UUD3"/>
<evidence type="ECO:0000259" key="7">
    <source>
        <dbReference type="PROSITE" id="PS50113"/>
    </source>
</evidence>
<dbReference type="CDD" id="cd00130">
    <property type="entry name" value="PAS"/>
    <property type="match status" value="2"/>
</dbReference>
<dbReference type="Gene3D" id="3.30.450.20">
    <property type="entry name" value="PAS domain"/>
    <property type="match status" value="3"/>
</dbReference>
<dbReference type="SUPFAM" id="SSF55785">
    <property type="entry name" value="PYP-like sensor domain (PAS domain)"/>
    <property type="match status" value="3"/>
</dbReference>
<feature type="domain" description="PAS" evidence="6">
    <location>
        <begin position="278"/>
        <end position="322"/>
    </location>
</feature>
<dbReference type="InterPro" id="IPR013767">
    <property type="entry name" value="PAS_fold"/>
</dbReference>
<dbReference type="PROSITE" id="PS00622">
    <property type="entry name" value="HTH_LUXR_1"/>
    <property type="match status" value="1"/>
</dbReference>
<organism evidence="8 9">
    <name type="scientific">Rhodopirellula baltica (strain DSM 10527 / NCIMB 13988 / SH1)</name>
    <dbReference type="NCBI Taxonomy" id="243090"/>
    <lineage>
        <taxon>Bacteria</taxon>
        <taxon>Pseudomonadati</taxon>
        <taxon>Planctomycetota</taxon>
        <taxon>Planctomycetia</taxon>
        <taxon>Pirellulales</taxon>
        <taxon>Pirellulaceae</taxon>
        <taxon>Rhodopirellula</taxon>
    </lineage>
</organism>
<keyword evidence="2" id="KW-0238">DNA-binding</keyword>
<name>Q7UUD3_RHOBA</name>
<feature type="domain" description="HTH luxR-type" evidence="5">
    <location>
        <begin position="404"/>
        <end position="469"/>
    </location>
</feature>
<keyword evidence="4" id="KW-0175">Coiled coil</keyword>
<dbReference type="SUPFAM" id="SSF46894">
    <property type="entry name" value="C-terminal effector domain of the bipartite response regulators"/>
    <property type="match status" value="1"/>
</dbReference>
<dbReference type="GO" id="GO:0006355">
    <property type="term" value="P:regulation of DNA-templated transcription"/>
    <property type="evidence" value="ECO:0007669"/>
    <property type="project" value="InterPro"/>
</dbReference>
<dbReference type="EnsemblBacteria" id="CAD73148">
    <property type="protein sequence ID" value="CAD73148"/>
    <property type="gene ID" value="RB3363"/>
</dbReference>
<evidence type="ECO:0000256" key="2">
    <source>
        <dbReference type="ARBA" id="ARBA00023125"/>
    </source>
</evidence>
<dbReference type="InterPro" id="IPR035965">
    <property type="entry name" value="PAS-like_dom_sf"/>
</dbReference>
<dbReference type="HOGENOM" id="CLU_576014_0_0_0"/>
<evidence type="ECO:0000259" key="6">
    <source>
        <dbReference type="PROSITE" id="PS50112"/>
    </source>
</evidence>
<dbReference type="eggNOG" id="COG4566">
    <property type="taxonomic scope" value="Bacteria"/>
</dbReference>
<reference evidence="8 9" key="1">
    <citation type="journal article" date="2003" name="Proc. Natl. Acad. Sci. U.S.A.">
        <title>Complete genome sequence of the marine planctomycete Pirellula sp. strain 1.</title>
        <authorList>
            <person name="Gloeckner F.O."/>
            <person name="Kube M."/>
            <person name="Bauer M."/>
            <person name="Teeling H."/>
            <person name="Lombardot T."/>
            <person name="Ludwig W."/>
            <person name="Gade D."/>
            <person name="Beck A."/>
            <person name="Borzym K."/>
            <person name="Heitmann K."/>
            <person name="Rabus R."/>
            <person name="Schlesner H."/>
            <person name="Amann R."/>
            <person name="Reinhardt R."/>
        </authorList>
    </citation>
    <scope>NUCLEOTIDE SEQUENCE [LARGE SCALE GENOMIC DNA]</scope>
    <source>
        <strain evidence="9">DSM 10527 / NCIMB 13988 / SH1</strain>
    </source>
</reference>
<dbReference type="SMART" id="SM00421">
    <property type="entry name" value="HTH_LUXR"/>
    <property type="match status" value="1"/>
</dbReference>
<keyword evidence="1" id="KW-0805">Transcription regulation</keyword>
<dbReference type="PATRIC" id="fig|243090.15.peg.1552"/>
<dbReference type="PANTHER" id="PTHR44688">
    <property type="entry name" value="DNA-BINDING TRANSCRIPTIONAL ACTIVATOR DEVR_DOSR"/>
    <property type="match status" value="1"/>
</dbReference>
<dbReference type="Gene3D" id="1.10.10.10">
    <property type="entry name" value="Winged helix-like DNA-binding domain superfamily/Winged helix DNA-binding domain"/>
    <property type="match status" value="1"/>
</dbReference>
<evidence type="ECO:0000256" key="1">
    <source>
        <dbReference type="ARBA" id="ARBA00023015"/>
    </source>
</evidence>